<gene>
    <name evidence="2" type="primary">mhpC_2</name>
    <name evidence="2" type="ORF">Mal48_26480</name>
</gene>
<dbReference type="OrthoDB" id="652634at2"/>
<dbReference type="AlphaFoldDB" id="A0A517QP53"/>
<dbReference type="KEGG" id="tpol:Mal48_26480"/>
<accession>A0A517QP53</accession>
<reference evidence="2 3" key="1">
    <citation type="submission" date="2019-02" db="EMBL/GenBank/DDBJ databases">
        <title>Deep-cultivation of Planctomycetes and their phenomic and genomic characterization uncovers novel biology.</title>
        <authorList>
            <person name="Wiegand S."/>
            <person name="Jogler M."/>
            <person name="Boedeker C."/>
            <person name="Pinto D."/>
            <person name="Vollmers J."/>
            <person name="Rivas-Marin E."/>
            <person name="Kohn T."/>
            <person name="Peeters S.H."/>
            <person name="Heuer A."/>
            <person name="Rast P."/>
            <person name="Oberbeckmann S."/>
            <person name="Bunk B."/>
            <person name="Jeske O."/>
            <person name="Meyerdierks A."/>
            <person name="Storesund J.E."/>
            <person name="Kallscheuer N."/>
            <person name="Luecker S."/>
            <person name="Lage O.M."/>
            <person name="Pohl T."/>
            <person name="Merkel B.J."/>
            <person name="Hornburger P."/>
            <person name="Mueller R.-W."/>
            <person name="Bruemmer F."/>
            <person name="Labrenz M."/>
            <person name="Spormann A.M."/>
            <person name="Op den Camp H."/>
            <person name="Overmann J."/>
            <person name="Amann R."/>
            <person name="Jetten M.S.M."/>
            <person name="Mascher T."/>
            <person name="Medema M.H."/>
            <person name="Devos D.P."/>
            <person name="Kaster A.-K."/>
            <person name="Ovreas L."/>
            <person name="Rohde M."/>
            <person name="Galperin M.Y."/>
            <person name="Jogler C."/>
        </authorList>
    </citation>
    <scope>NUCLEOTIDE SEQUENCE [LARGE SCALE GENOMIC DNA]</scope>
    <source>
        <strain evidence="2 3">Mal48</strain>
    </source>
</reference>
<organism evidence="2 3">
    <name type="scientific">Thalassoglobus polymorphus</name>
    <dbReference type="NCBI Taxonomy" id="2527994"/>
    <lineage>
        <taxon>Bacteria</taxon>
        <taxon>Pseudomonadati</taxon>
        <taxon>Planctomycetota</taxon>
        <taxon>Planctomycetia</taxon>
        <taxon>Planctomycetales</taxon>
        <taxon>Planctomycetaceae</taxon>
        <taxon>Thalassoglobus</taxon>
    </lineage>
</organism>
<dbReference type="Gene3D" id="3.40.50.1820">
    <property type="entry name" value="alpha/beta hydrolase"/>
    <property type="match status" value="1"/>
</dbReference>
<dbReference type="PANTHER" id="PTHR13136:SF11">
    <property type="entry name" value="TESTIS-EXPRESSED PROTEIN 30"/>
    <property type="match status" value="1"/>
</dbReference>
<dbReference type="SUPFAM" id="SSF53474">
    <property type="entry name" value="alpha/beta-Hydrolases"/>
    <property type="match status" value="1"/>
</dbReference>
<dbReference type="Proteomes" id="UP000315724">
    <property type="component" value="Chromosome"/>
</dbReference>
<feature type="domain" description="KANL3/Tex30 alpha/beta hydrolase-like" evidence="1">
    <location>
        <begin position="15"/>
        <end position="202"/>
    </location>
</feature>
<dbReference type="EMBL" id="CP036267">
    <property type="protein sequence ID" value="QDT33395.1"/>
    <property type="molecule type" value="Genomic_DNA"/>
</dbReference>
<keyword evidence="2" id="KW-0378">Hydrolase</keyword>
<dbReference type="InterPro" id="IPR046879">
    <property type="entry name" value="KANL3/Tex30_Abhydrolase"/>
</dbReference>
<evidence type="ECO:0000313" key="2">
    <source>
        <dbReference type="EMBL" id="QDT33395.1"/>
    </source>
</evidence>
<evidence type="ECO:0000259" key="1">
    <source>
        <dbReference type="Pfam" id="PF20408"/>
    </source>
</evidence>
<name>A0A517QP53_9PLAN</name>
<dbReference type="GO" id="GO:0016787">
    <property type="term" value="F:hydrolase activity"/>
    <property type="evidence" value="ECO:0007669"/>
    <property type="project" value="UniProtKB-KW"/>
</dbReference>
<evidence type="ECO:0000313" key="3">
    <source>
        <dbReference type="Proteomes" id="UP000315724"/>
    </source>
</evidence>
<proteinExistence type="predicted"/>
<dbReference type="RefSeq" id="WP_145199624.1">
    <property type="nucleotide sequence ID" value="NZ_CP036267.1"/>
</dbReference>
<dbReference type="InterPro" id="IPR029058">
    <property type="entry name" value="AB_hydrolase_fold"/>
</dbReference>
<dbReference type="EC" id="3.7.1.14" evidence="2"/>
<dbReference type="Pfam" id="PF20408">
    <property type="entry name" value="Abhydrolase_11"/>
    <property type="match status" value="1"/>
</dbReference>
<dbReference type="InterPro" id="IPR026555">
    <property type="entry name" value="NSL3/Tex30"/>
</dbReference>
<keyword evidence="3" id="KW-1185">Reference proteome</keyword>
<protein>
    <submittedName>
        <fullName evidence="2">2-hydroxy-6-oxononadienedioate/2-hydroxy-6-oxononatrienedioate hydrolase</fullName>
        <ecNumber evidence="2">3.7.1.14</ecNumber>
    </submittedName>
</protein>
<sequence>METPKLKIEGPKRAKKCVILTHGAGESSESTFLSYFTAGLVNLHYKVVRFDFPYMEERSRTGRKRPPDREAILRETYLSVLDAIQIEKVAIGGKSMGGRIASLIADESRAQGLVCLGYPFHPSGKPEKLRTEHLAEIQTPTLIVQGENDPFGRKDEVEGYQLSENIQVHWSPDGDHSFRPKRRSDREFDQNMKNAMRAIGRFLFELWASK</sequence>
<dbReference type="PANTHER" id="PTHR13136">
    <property type="entry name" value="TESTIS DEVELOPMENT PROTEIN PRTD"/>
    <property type="match status" value="1"/>
</dbReference>